<accession>A0A497JI09</accession>
<comment type="caution">
    <text evidence="5">The sequence shown here is derived from an EMBL/GenBank/DDBJ whole genome shotgun (WGS) entry which is preliminary data.</text>
</comment>
<dbReference type="SMART" id="SM00418">
    <property type="entry name" value="HTH_ARSR"/>
    <property type="match status" value="1"/>
</dbReference>
<dbReference type="PANTHER" id="PTHR33154:SF36">
    <property type="entry name" value="TRANSCRIPTIONAL REGULATOR"/>
    <property type="match status" value="1"/>
</dbReference>
<evidence type="ECO:0000256" key="3">
    <source>
        <dbReference type="ARBA" id="ARBA00023163"/>
    </source>
</evidence>
<dbReference type="GO" id="GO:0003700">
    <property type="term" value="F:DNA-binding transcription factor activity"/>
    <property type="evidence" value="ECO:0007669"/>
    <property type="project" value="InterPro"/>
</dbReference>
<dbReference type="InterPro" id="IPR051081">
    <property type="entry name" value="HTH_MetalResp_TranReg"/>
</dbReference>
<dbReference type="Pfam" id="PF01022">
    <property type="entry name" value="HTH_5"/>
    <property type="match status" value="1"/>
</dbReference>
<sequence>MKESLKIFKALCDETRLKIVEFLLDGEKCVCEIVPFTKRTQSTVSIQLKKLENLGILESRRKGKSVYYKLKNRKVKKILRIIKGGEK</sequence>
<evidence type="ECO:0000256" key="2">
    <source>
        <dbReference type="ARBA" id="ARBA00023125"/>
    </source>
</evidence>
<name>A0A497JI09_9ARCH</name>
<dbReference type="Proteomes" id="UP000278031">
    <property type="component" value="Unassembled WGS sequence"/>
</dbReference>
<feature type="domain" description="HTH arsR-type" evidence="4">
    <location>
        <begin position="1"/>
        <end position="87"/>
    </location>
</feature>
<keyword evidence="1" id="KW-0805">Transcription regulation</keyword>
<dbReference type="PANTHER" id="PTHR33154">
    <property type="entry name" value="TRANSCRIPTIONAL REGULATOR, ARSR FAMILY"/>
    <property type="match status" value="1"/>
</dbReference>
<keyword evidence="3" id="KW-0804">Transcription</keyword>
<dbReference type="EMBL" id="QMWP01000007">
    <property type="protein sequence ID" value="RLG71160.1"/>
    <property type="molecule type" value="Genomic_DNA"/>
</dbReference>
<dbReference type="InterPro" id="IPR036390">
    <property type="entry name" value="WH_DNA-bd_sf"/>
</dbReference>
<reference evidence="5 6" key="1">
    <citation type="submission" date="2018-06" db="EMBL/GenBank/DDBJ databases">
        <title>Extensive metabolic versatility and redundancy in microbially diverse, dynamic hydrothermal sediments.</title>
        <authorList>
            <person name="Dombrowski N."/>
            <person name="Teske A."/>
            <person name="Baker B.J."/>
        </authorList>
    </citation>
    <scope>NUCLEOTIDE SEQUENCE [LARGE SCALE GENOMIC DNA]</scope>
    <source>
        <strain evidence="5">B51_G17</strain>
    </source>
</reference>
<keyword evidence="2" id="KW-0238">DNA-binding</keyword>
<dbReference type="Gene3D" id="1.10.10.10">
    <property type="entry name" value="Winged helix-like DNA-binding domain superfamily/Winged helix DNA-binding domain"/>
    <property type="match status" value="1"/>
</dbReference>
<proteinExistence type="predicted"/>
<protein>
    <submittedName>
        <fullName evidence="5">ArsR family transcriptional regulator</fullName>
    </submittedName>
</protein>
<dbReference type="NCBIfam" id="NF033788">
    <property type="entry name" value="HTH_metalloreg"/>
    <property type="match status" value="1"/>
</dbReference>
<dbReference type="GO" id="GO:0003677">
    <property type="term" value="F:DNA binding"/>
    <property type="evidence" value="ECO:0007669"/>
    <property type="project" value="UniProtKB-KW"/>
</dbReference>
<organism evidence="5 6">
    <name type="scientific">Candidatus Iainarchaeum sp</name>
    <dbReference type="NCBI Taxonomy" id="3101447"/>
    <lineage>
        <taxon>Archaea</taxon>
        <taxon>Candidatus Iainarchaeota</taxon>
        <taxon>Candidatus Iainarchaeia</taxon>
        <taxon>Candidatus Iainarchaeales</taxon>
        <taxon>Candidatus Iainarchaeaceae</taxon>
        <taxon>Candidatus Iainarchaeum</taxon>
    </lineage>
</organism>
<gene>
    <name evidence="5" type="ORF">DRO04_00400</name>
</gene>
<dbReference type="PRINTS" id="PR00778">
    <property type="entry name" value="HTHARSR"/>
</dbReference>
<evidence type="ECO:0000313" key="5">
    <source>
        <dbReference type="EMBL" id="RLG71160.1"/>
    </source>
</evidence>
<dbReference type="CDD" id="cd00090">
    <property type="entry name" value="HTH_ARSR"/>
    <property type="match status" value="1"/>
</dbReference>
<dbReference type="InterPro" id="IPR036388">
    <property type="entry name" value="WH-like_DNA-bd_sf"/>
</dbReference>
<evidence type="ECO:0000313" key="6">
    <source>
        <dbReference type="Proteomes" id="UP000278031"/>
    </source>
</evidence>
<dbReference type="InterPro" id="IPR001845">
    <property type="entry name" value="HTH_ArsR_DNA-bd_dom"/>
</dbReference>
<evidence type="ECO:0000259" key="4">
    <source>
        <dbReference type="PROSITE" id="PS50987"/>
    </source>
</evidence>
<dbReference type="AlphaFoldDB" id="A0A497JI09"/>
<dbReference type="PROSITE" id="PS50987">
    <property type="entry name" value="HTH_ARSR_2"/>
    <property type="match status" value="1"/>
</dbReference>
<evidence type="ECO:0000256" key="1">
    <source>
        <dbReference type="ARBA" id="ARBA00023015"/>
    </source>
</evidence>
<dbReference type="SUPFAM" id="SSF46785">
    <property type="entry name" value="Winged helix' DNA-binding domain"/>
    <property type="match status" value="1"/>
</dbReference>
<dbReference type="InterPro" id="IPR011991">
    <property type="entry name" value="ArsR-like_HTH"/>
</dbReference>